<dbReference type="EMBL" id="JAUSTY010000011">
    <property type="protein sequence ID" value="MDQ0166850.1"/>
    <property type="molecule type" value="Genomic_DNA"/>
</dbReference>
<dbReference type="SUPFAM" id="SSF51230">
    <property type="entry name" value="Single hybrid motif"/>
    <property type="match status" value="1"/>
</dbReference>
<organism evidence="10 11">
    <name type="scientific">Caldalkalibacillus horti</name>
    <dbReference type="NCBI Taxonomy" id="77523"/>
    <lineage>
        <taxon>Bacteria</taxon>
        <taxon>Bacillati</taxon>
        <taxon>Bacillota</taxon>
        <taxon>Bacilli</taxon>
        <taxon>Bacillales</taxon>
        <taxon>Bacillaceae</taxon>
        <taxon>Caldalkalibacillus</taxon>
    </lineage>
</organism>
<reference evidence="10 11" key="1">
    <citation type="submission" date="2023-07" db="EMBL/GenBank/DDBJ databases">
        <title>Genomic Encyclopedia of Type Strains, Phase IV (KMG-IV): sequencing the most valuable type-strain genomes for metagenomic binning, comparative biology and taxonomic classification.</title>
        <authorList>
            <person name="Goeker M."/>
        </authorList>
    </citation>
    <scope>NUCLEOTIDE SEQUENCE [LARGE SCALE GENOMIC DNA]</scope>
    <source>
        <strain evidence="10 11">DSM 12751</strain>
    </source>
</reference>
<feature type="domain" description="Lipoyl-binding" evidence="8">
    <location>
        <begin position="2"/>
        <end position="77"/>
    </location>
</feature>
<dbReference type="GO" id="GO:0043754">
    <property type="term" value="F:dihydrolipoamide branched chain acyltransferase activity"/>
    <property type="evidence" value="ECO:0007669"/>
    <property type="project" value="UniProtKB-EC"/>
</dbReference>
<evidence type="ECO:0000256" key="7">
    <source>
        <dbReference type="SAM" id="MobiDB-lite"/>
    </source>
</evidence>
<dbReference type="InterPro" id="IPR023213">
    <property type="entry name" value="CAT-like_dom_sf"/>
</dbReference>
<dbReference type="RefSeq" id="WP_370875519.1">
    <property type="nucleotide sequence ID" value="NZ_BAAADK010000003.1"/>
</dbReference>
<comment type="caution">
    <text evidence="10">The sequence shown here is derived from an EMBL/GenBank/DDBJ whole genome shotgun (WGS) entry which is preliminary data.</text>
</comment>
<dbReference type="InterPro" id="IPR004167">
    <property type="entry name" value="PSBD"/>
</dbReference>
<evidence type="ECO:0000256" key="4">
    <source>
        <dbReference type="ARBA" id="ARBA00022823"/>
    </source>
</evidence>
<dbReference type="InterPro" id="IPR001078">
    <property type="entry name" value="2-oxoacid_DH_actylTfrase"/>
</dbReference>
<dbReference type="PROSITE" id="PS00189">
    <property type="entry name" value="LIPOYL"/>
    <property type="match status" value="1"/>
</dbReference>
<feature type="region of interest" description="Disordered" evidence="7">
    <location>
        <begin position="83"/>
        <end position="118"/>
    </location>
</feature>
<dbReference type="SUPFAM" id="SSF47005">
    <property type="entry name" value="Peripheral subunit-binding domain of 2-oxo acid dehydrogenase complex"/>
    <property type="match status" value="1"/>
</dbReference>
<gene>
    <name evidence="10" type="ORF">J2S11_002766</name>
</gene>
<dbReference type="Pfam" id="PF00364">
    <property type="entry name" value="Biotin_lipoyl"/>
    <property type="match status" value="1"/>
</dbReference>
<dbReference type="EC" id="2.3.1.-" evidence="6"/>
<dbReference type="PANTHER" id="PTHR43178:SF5">
    <property type="entry name" value="LIPOAMIDE ACYLTRANSFERASE COMPONENT OF BRANCHED-CHAIN ALPHA-KETO ACID DEHYDROGENASE COMPLEX, MITOCHONDRIAL"/>
    <property type="match status" value="1"/>
</dbReference>
<feature type="compositionally biased region" description="Polar residues" evidence="7">
    <location>
        <begin position="167"/>
        <end position="213"/>
    </location>
</feature>
<dbReference type="InterPro" id="IPR036625">
    <property type="entry name" value="E3-bd_dom_sf"/>
</dbReference>
<evidence type="ECO:0000256" key="5">
    <source>
        <dbReference type="ARBA" id="ARBA00023315"/>
    </source>
</evidence>
<dbReference type="InterPro" id="IPR050743">
    <property type="entry name" value="2-oxoacid_DH_E2_comp"/>
</dbReference>
<feature type="compositionally biased region" description="Polar residues" evidence="7">
    <location>
        <begin position="85"/>
        <end position="102"/>
    </location>
</feature>
<dbReference type="Gene3D" id="2.40.50.100">
    <property type="match status" value="1"/>
</dbReference>
<feature type="region of interest" description="Disordered" evidence="7">
    <location>
        <begin position="164"/>
        <end position="214"/>
    </location>
</feature>
<dbReference type="PANTHER" id="PTHR43178">
    <property type="entry name" value="DIHYDROLIPOAMIDE ACETYLTRANSFERASE COMPONENT OF PYRUVATE DEHYDROGENASE COMPLEX"/>
    <property type="match status" value="1"/>
</dbReference>
<dbReference type="InterPro" id="IPR003016">
    <property type="entry name" value="2-oxoA_DH_lipoyl-BS"/>
</dbReference>
<dbReference type="SUPFAM" id="SSF52777">
    <property type="entry name" value="CoA-dependent acyltransferases"/>
    <property type="match status" value="1"/>
</dbReference>
<dbReference type="PROSITE" id="PS51826">
    <property type="entry name" value="PSBD"/>
    <property type="match status" value="1"/>
</dbReference>
<evidence type="ECO:0000256" key="3">
    <source>
        <dbReference type="ARBA" id="ARBA00022679"/>
    </source>
</evidence>
<dbReference type="CDD" id="cd06849">
    <property type="entry name" value="lipoyl_domain"/>
    <property type="match status" value="1"/>
</dbReference>
<keyword evidence="11" id="KW-1185">Reference proteome</keyword>
<comment type="cofactor">
    <cofactor evidence="1 6">
        <name>(R)-lipoate</name>
        <dbReference type="ChEBI" id="CHEBI:83088"/>
    </cofactor>
</comment>
<dbReference type="Gene3D" id="4.10.320.10">
    <property type="entry name" value="E3-binding domain"/>
    <property type="match status" value="1"/>
</dbReference>
<keyword evidence="5 6" id="KW-0012">Acyltransferase</keyword>
<evidence type="ECO:0000313" key="11">
    <source>
        <dbReference type="Proteomes" id="UP001235840"/>
    </source>
</evidence>
<sequence>MSTKVTMPQLGESVTEGTISKWLVKVGDKVNKYDSLCEVMTDKVNAEVPSSYTGTIVELVAAEDETVEVGGLICLIQEEGAEAQAQPTTNANQENTSTSSQDHSGKPEGEDHIEQGDQSMKGRYSPAVLKLSQEHGIDLKQVQGTGKGGRITRKDLQQIIESGNIPAATTDQPTQQEAQSDTQSVSKQAEVSNSGKSFTSPTQKQSYPASQSGDVEIPVSGIRKAIANKMLQSKHEAPHAWTMIEVDVTNLVEYRNKMKQDFKQKEGVNLTFLPFFIKATVEALKEFPMINSQWAGDKIIQKKDINISIAVATEDALYVPVIKRADEKSILGLARSIDELAQKTRNGKLGTEDMQGGTFTVNNTGSFGSVQSMPIINYPQAAILSVEAIVKRPVVKDNMIGIRDMMNLCMSLDHRVLDGLICGRFLQSIKQKLEAMGEGTSLS</sequence>
<keyword evidence="4 6" id="KW-0450">Lipoyl</keyword>
<proteinExistence type="inferred from homology"/>
<dbReference type="PROSITE" id="PS50968">
    <property type="entry name" value="BIOTINYL_LIPOYL"/>
    <property type="match status" value="1"/>
</dbReference>
<evidence type="ECO:0000256" key="2">
    <source>
        <dbReference type="ARBA" id="ARBA00007317"/>
    </source>
</evidence>
<evidence type="ECO:0000256" key="1">
    <source>
        <dbReference type="ARBA" id="ARBA00001938"/>
    </source>
</evidence>
<evidence type="ECO:0000256" key="6">
    <source>
        <dbReference type="RuleBase" id="RU003423"/>
    </source>
</evidence>
<dbReference type="InterPro" id="IPR000089">
    <property type="entry name" value="Biotin_lipoyl"/>
</dbReference>
<feature type="compositionally biased region" description="Basic and acidic residues" evidence="7">
    <location>
        <begin position="103"/>
        <end position="115"/>
    </location>
</feature>
<protein>
    <recommendedName>
        <fullName evidence="6">Dihydrolipoamide acetyltransferase component of pyruvate dehydrogenase complex</fullName>
        <ecNumber evidence="6">2.3.1.-</ecNumber>
    </recommendedName>
</protein>
<feature type="domain" description="Peripheral subunit-binding (PSBD)" evidence="9">
    <location>
        <begin position="123"/>
        <end position="160"/>
    </location>
</feature>
<dbReference type="Pfam" id="PF02817">
    <property type="entry name" value="E3_binding"/>
    <property type="match status" value="1"/>
</dbReference>
<accession>A0ABT9W162</accession>
<evidence type="ECO:0000259" key="8">
    <source>
        <dbReference type="PROSITE" id="PS50968"/>
    </source>
</evidence>
<dbReference type="Pfam" id="PF00198">
    <property type="entry name" value="2-oxoacid_dh"/>
    <property type="match status" value="1"/>
</dbReference>
<name>A0ABT9W162_9BACI</name>
<dbReference type="Gene3D" id="3.30.559.10">
    <property type="entry name" value="Chloramphenicol acetyltransferase-like domain"/>
    <property type="match status" value="1"/>
</dbReference>
<keyword evidence="3 6" id="KW-0808">Transferase</keyword>
<evidence type="ECO:0000313" key="10">
    <source>
        <dbReference type="EMBL" id="MDQ0166850.1"/>
    </source>
</evidence>
<dbReference type="InterPro" id="IPR011053">
    <property type="entry name" value="Single_hybrid_motif"/>
</dbReference>
<comment type="similarity">
    <text evidence="2 6">Belongs to the 2-oxoacid dehydrogenase family.</text>
</comment>
<dbReference type="Proteomes" id="UP001235840">
    <property type="component" value="Unassembled WGS sequence"/>
</dbReference>
<evidence type="ECO:0000259" key="9">
    <source>
        <dbReference type="PROSITE" id="PS51826"/>
    </source>
</evidence>